<dbReference type="OrthoDB" id="427452at2759"/>
<evidence type="ECO:0000256" key="5">
    <source>
        <dbReference type="ARBA" id="ARBA00022737"/>
    </source>
</evidence>
<feature type="repeat" description="Solcar" evidence="10">
    <location>
        <begin position="360"/>
        <end position="444"/>
    </location>
</feature>
<organism evidence="15 16">
    <name type="scientific">Nannochloropsis salina CCMP1776</name>
    <dbReference type="NCBI Taxonomy" id="1027361"/>
    <lineage>
        <taxon>Eukaryota</taxon>
        <taxon>Sar</taxon>
        <taxon>Stramenopiles</taxon>
        <taxon>Ochrophyta</taxon>
        <taxon>Eustigmatophyceae</taxon>
        <taxon>Eustigmatales</taxon>
        <taxon>Monodopsidaceae</taxon>
        <taxon>Microchloropsis</taxon>
        <taxon>Microchloropsis salina</taxon>
    </lineage>
</organism>
<feature type="transmembrane region" description="Helical" evidence="13">
    <location>
        <begin position="266"/>
        <end position="286"/>
    </location>
</feature>
<evidence type="ECO:0000256" key="10">
    <source>
        <dbReference type="PROSITE-ProRule" id="PRU00282"/>
    </source>
</evidence>
<feature type="chain" id="PRO_5020021061" description="Mitochondrial phosphate carrier protein" evidence="14">
    <location>
        <begin position="25"/>
        <end position="553"/>
    </location>
</feature>
<dbReference type="Proteomes" id="UP000355283">
    <property type="component" value="Unassembled WGS sequence"/>
</dbReference>
<dbReference type="PANTHER" id="PTHR45671">
    <property type="entry name" value="SOLUTE CARRIER FAMILY 25 (MITOCHONDRIAL CARRIER PHOSPHATE CARRIER), MEMBER 3, LIKE-RELATED-RELATED"/>
    <property type="match status" value="1"/>
</dbReference>
<keyword evidence="14" id="KW-0732">Signal</keyword>
<feature type="transmembrane region" description="Helical" evidence="13">
    <location>
        <begin position="524"/>
        <end position="541"/>
    </location>
</feature>
<dbReference type="GO" id="GO:0005743">
    <property type="term" value="C:mitochondrial inner membrane"/>
    <property type="evidence" value="ECO:0007669"/>
    <property type="project" value="UniProtKB-SubCell"/>
</dbReference>
<name>A0A4D9CPA0_9STRA</name>
<proteinExistence type="inferred from homology"/>
<protein>
    <recommendedName>
        <fullName evidence="17">Mitochondrial phosphate carrier protein</fullName>
    </recommendedName>
</protein>
<dbReference type="GO" id="GO:1990547">
    <property type="term" value="P:mitochondrial phosphate ion transmembrane transport"/>
    <property type="evidence" value="ECO:0007669"/>
    <property type="project" value="InterPro"/>
</dbReference>
<evidence type="ECO:0000256" key="14">
    <source>
        <dbReference type="SAM" id="SignalP"/>
    </source>
</evidence>
<evidence type="ECO:0000256" key="4">
    <source>
        <dbReference type="ARBA" id="ARBA00022692"/>
    </source>
</evidence>
<evidence type="ECO:0000256" key="9">
    <source>
        <dbReference type="ARBA" id="ARBA00023136"/>
    </source>
</evidence>
<feature type="repeat" description="Solcar" evidence="10">
    <location>
        <begin position="461"/>
        <end position="544"/>
    </location>
</feature>
<evidence type="ECO:0000256" key="13">
    <source>
        <dbReference type="SAM" id="Phobius"/>
    </source>
</evidence>
<feature type="repeat" description="Solcar" evidence="10">
    <location>
        <begin position="265"/>
        <end position="351"/>
    </location>
</feature>
<dbReference type="SUPFAM" id="SSF103506">
    <property type="entry name" value="Mitochondrial carrier"/>
    <property type="match status" value="1"/>
</dbReference>
<comment type="similarity">
    <text evidence="2 11">Belongs to the mitochondrial carrier (TC 2.A.29) family.</text>
</comment>
<dbReference type="Pfam" id="PF00153">
    <property type="entry name" value="Mito_carr"/>
    <property type="match status" value="3"/>
</dbReference>
<evidence type="ECO:0000313" key="16">
    <source>
        <dbReference type="Proteomes" id="UP000355283"/>
    </source>
</evidence>
<feature type="signal peptide" evidence="14">
    <location>
        <begin position="1"/>
        <end position="24"/>
    </location>
</feature>
<evidence type="ECO:0000256" key="8">
    <source>
        <dbReference type="ARBA" id="ARBA00023128"/>
    </source>
</evidence>
<evidence type="ECO:0000256" key="3">
    <source>
        <dbReference type="ARBA" id="ARBA00022448"/>
    </source>
</evidence>
<reference evidence="15 16" key="1">
    <citation type="submission" date="2019-01" db="EMBL/GenBank/DDBJ databases">
        <title>Nuclear Genome Assembly of the Microalgal Biofuel strain Nannochloropsis salina CCMP1776.</title>
        <authorList>
            <person name="Hovde B."/>
        </authorList>
    </citation>
    <scope>NUCLEOTIDE SEQUENCE [LARGE SCALE GENOMIC DNA]</scope>
    <source>
        <strain evidence="15 16">CCMP1776</strain>
    </source>
</reference>
<keyword evidence="4 10" id="KW-0812">Transmembrane</keyword>
<dbReference type="PRINTS" id="PR00926">
    <property type="entry name" value="MITOCARRIER"/>
</dbReference>
<sequence>MPLLRGSSWLTGLLGLDCLPPCRPAGSICSELPLLAANSVGGYQVRKPKECEKNGGDPSLTLQAAEVALRKLALKTHPGTLLHSIPPPTRLSNQGPRRCPSCGALACSTPSSSSFSSLPLLPPALPSARGGGAFSSWRRGRQGPPAASPSELRARGADGASDAGTESDALPPPPPAPANARPDAKGQVSSSSASTSSPFPSDRPLPGKQKLSSTIPILGIALLLTGLAALIPSALLFPDASDASLLASLLARLRPPPGVEPSGGDLYWRIFLAGGVCASISHGWAVPLDVVKTRLQTDPARYQGLGIWGACEKIRREEGPGMLLKGLGATLTGYSIQGSLKYGLYAIFKSVVTRLLPSSSIFVTWVLASMIADCIASTALCPLEATRIRLVADPSFASGTLDGIGHLLREEGCSSIFKGMPAILAKQLPYTIVQLCGFELITRVFYSWEVTARLVHAPGPWQWLVSFGSALITGVFASIASQPGDVILSRVNKTKSHKAVVETMREAVQELGLRGLYKGTRARLLHVGMIVTIQLVIYDFVKQLVGLPATGAH</sequence>
<accession>A0A4D9CPA0</accession>
<dbReference type="Gene3D" id="1.50.40.10">
    <property type="entry name" value="Mitochondrial carrier domain"/>
    <property type="match status" value="1"/>
</dbReference>
<evidence type="ECO:0000256" key="7">
    <source>
        <dbReference type="ARBA" id="ARBA00022989"/>
    </source>
</evidence>
<comment type="caution">
    <text evidence="15">The sequence shown here is derived from an EMBL/GenBank/DDBJ whole genome shotgun (WGS) entry which is preliminary data.</text>
</comment>
<dbReference type="InterPro" id="IPR018108">
    <property type="entry name" value="MCP_transmembrane"/>
</dbReference>
<evidence type="ECO:0000256" key="6">
    <source>
        <dbReference type="ARBA" id="ARBA00022792"/>
    </source>
</evidence>
<evidence type="ECO:0000256" key="2">
    <source>
        <dbReference type="ARBA" id="ARBA00006375"/>
    </source>
</evidence>
<keyword evidence="9 10" id="KW-0472">Membrane</keyword>
<feature type="transmembrane region" description="Helical" evidence="13">
    <location>
        <begin position="215"/>
        <end position="237"/>
    </location>
</feature>
<dbReference type="InterPro" id="IPR023395">
    <property type="entry name" value="MCP_dom_sf"/>
</dbReference>
<feature type="region of interest" description="Disordered" evidence="12">
    <location>
        <begin position="129"/>
        <end position="207"/>
    </location>
</feature>
<evidence type="ECO:0000256" key="1">
    <source>
        <dbReference type="ARBA" id="ARBA00004448"/>
    </source>
</evidence>
<keyword evidence="3 11" id="KW-0813">Transport</keyword>
<keyword evidence="16" id="KW-1185">Reference proteome</keyword>
<comment type="subcellular location">
    <subcellularLocation>
        <location evidence="1">Mitochondrion inner membrane</location>
        <topology evidence="1">Multi-pass membrane protein</topology>
    </subcellularLocation>
</comment>
<evidence type="ECO:0000313" key="15">
    <source>
        <dbReference type="EMBL" id="TFJ80334.1"/>
    </source>
</evidence>
<dbReference type="AlphaFoldDB" id="A0A4D9CPA0"/>
<keyword evidence="8" id="KW-0496">Mitochondrion</keyword>
<dbReference type="InterPro" id="IPR002067">
    <property type="entry name" value="MCP"/>
</dbReference>
<dbReference type="InterPro" id="IPR044677">
    <property type="entry name" value="SLC25A3/Pic2/Mir1-like"/>
</dbReference>
<evidence type="ECO:0000256" key="11">
    <source>
        <dbReference type="RuleBase" id="RU000488"/>
    </source>
</evidence>
<keyword evidence="7 13" id="KW-1133">Transmembrane helix</keyword>
<gene>
    <name evidence="15" type="ORF">NSK_008339</name>
</gene>
<dbReference type="EMBL" id="SDOX01000172">
    <property type="protein sequence ID" value="TFJ80334.1"/>
    <property type="molecule type" value="Genomic_DNA"/>
</dbReference>
<evidence type="ECO:0008006" key="17">
    <source>
        <dbReference type="Google" id="ProtNLM"/>
    </source>
</evidence>
<dbReference type="PANTHER" id="PTHR45671:SF12">
    <property type="entry name" value="MITOCHONDRIAL PHOSPHATE CARRIER PROTEIN"/>
    <property type="match status" value="1"/>
</dbReference>
<keyword evidence="6" id="KW-0999">Mitochondrion inner membrane</keyword>
<feature type="compositionally biased region" description="Low complexity" evidence="12">
    <location>
        <begin position="189"/>
        <end position="200"/>
    </location>
</feature>
<keyword evidence="5" id="KW-0677">Repeat</keyword>
<dbReference type="PROSITE" id="PS50920">
    <property type="entry name" value="SOLCAR"/>
    <property type="match status" value="3"/>
</dbReference>
<dbReference type="GO" id="GO:0005315">
    <property type="term" value="F:phosphate transmembrane transporter activity"/>
    <property type="evidence" value="ECO:0007669"/>
    <property type="project" value="InterPro"/>
</dbReference>
<evidence type="ECO:0000256" key="12">
    <source>
        <dbReference type="SAM" id="MobiDB-lite"/>
    </source>
</evidence>